<name>A0A139BN19_9PROT</name>
<gene>
    <name evidence="1" type="ORF">AWT59_3479</name>
</gene>
<accession>A0A139BN19</accession>
<dbReference type="Proteomes" id="UP000070578">
    <property type="component" value="Unassembled WGS sequence"/>
</dbReference>
<reference evidence="1 2" key="2">
    <citation type="submission" date="2016-03" db="EMBL/GenBank/DDBJ databases">
        <title>New uncultured bacterium of the family Gallionellaceae from acid mine drainage: description and reconstruction of genome based on metagenomic analysis of microbial community.</title>
        <authorList>
            <person name="Kadnikov V."/>
            <person name="Ivasenko D."/>
            <person name="Beletsky A."/>
            <person name="Mardanov A."/>
            <person name="Danilova E."/>
            <person name="Pimenov N."/>
            <person name="Karnachuk O."/>
            <person name="Ravin N."/>
        </authorList>
    </citation>
    <scope>NUCLEOTIDE SEQUENCE [LARGE SCALE GENOMIC DNA]</scope>
    <source>
        <strain evidence="1">ShG14-8</strain>
    </source>
</reference>
<evidence type="ECO:0000313" key="2">
    <source>
        <dbReference type="Proteomes" id="UP000070578"/>
    </source>
</evidence>
<sequence>ENKAIGPKLDYPPLRVVRFSGAAFTEGVEEYVVDGVTVRVTGVAKTVADCFKYRNKIGLDVALEALREAWHGKRMTGDDIWHYAKVCRVANVMRPYLESLA</sequence>
<reference evidence="1 2" key="1">
    <citation type="submission" date="2016-02" db="EMBL/GenBank/DDBJ databases">
        <authorList>
            <person name="Wen L."/>
            <person name="He K."/>
            <person name="Yang H."/>
        </authorList>
    </citation>
    <scope>NUCLEOTIDE SEQUENCE [LARGE SCALE GENOMIC DNA]</scope>
    <source>
        <strain evidence="1">ShG14-8</strain>
    </source>
</reference>
<proteinExistence type="predicted"/>
<protein>
    <submittedName>
        <fullName evidence="1">Uncharacterized protein</fullName>
    </submittedName>
</protein>
<dbReference type="PATRIC" id="fig|1796491.3.peg.3823"/>
<organism evidence="1 2">
    <name type="scientific">Candidatus Gallionella acididurans</name>
    <dbReference type="NCBI Taxonomy" id="1796491"/>
    <lineage>
        <taxon>Bacteria</taxon>
        <taxon>Pseudomonadati</taxon>
        <taxon>Pseudomonadota</taxon>
        <taxon>Betaproteobacteria</taxon>
        <taxon>Nitrosomonadales</taxon>
        <taxon>Gallionellaceae</taxon>
        <taxon>Gallionella</taxon>
    </lineage>
</organism>
<comment type="caution">
    <text evidence="1">The sequence shown here is derived from an EMBL/GenBank/DDBJ whole genome shotgun (WGS) entry which is preliminary data.</text>
</comment>
<dbReference type="AlphaFoldDB" id="A0A139BN19"/>
<feature type="non-terminal residue" evidence="1">
    <location>
        <position position="1"/>
    </location>
</feature>
<evidence type="ECO:0000313" key="1">
    <source>
        <dbReference type="EMBL" id="KXS30397.1"/>
    </source>
</evidence>
<dbReference type="EMBL" id="LSLI01000282">
    <property type="protein sequence ID" value="KXS30397.1"/>
    <property type="molecule type" value="Genomic_DNA"/>
</dbReference>